<dbReference type="InterPro" id="IPR051264">
    <property type="entry name" value="FAD-oxidored/transferase_4"/>
</dbReference>
<protein>
    <submittedName>
        <fullName evidence="6">FAD/FMN-containing dehydrogenase</fullName>
    </submittedName>
</protein>
<dbReference type="PROSITE" id="PS51387">
    <property type="entry name" value="FAD_PCMH"/>
    <property type="match status" value="1"/>
</dbReference>
<dbReference type="GO" id="GO:0022904">
    <property type="term" value="P:respiratory electron transport chain"/>
    <property type="evidence" value="ECO:0007669"/>
    <property type="project" value="TreeGrafter"/>
</dbReference>
<dbReference type="InterPro" id="IPR006094">
    <property type="entry name" value="Oxid_FAD_bind_N"/>
</dbReference>
<keyword evidence="7" id="KW-1185">Reference proteome</keyword>
<dbReference type="InterPro" id="IPR016167">
    <property type="entry name" value="FAD-bd_PCMH_sub1"/>
</dbReference>
<evidence type="ECO:0000313" key="7">
    <source>
        <dbReference type="Proteomes" id="UP000566324"/>
    </source>
</evidence>
<dbReference type="InterPro" id="IPR036318">
    <property type="entry name" value="FAD-bd_PCMH-like_sf"/>
</dbReference>
<dbReference type="Gene3D" id="3.30.70.2190">
    <property type="match status" value="1"/>
</dbReference>
<comment type="similarity">
    <text evidence="2">Belongs to the FAD-binding oxidoreductase/transferase type 4 family.</text>
</comment>
<evidence type="ECO:0000256" key="3">
    <source>
        <dbReference type="ARBA" id="ARBA00022630"/>
    </source>
</evidence>
<dbReference type="EMBL" id="JACHNZ010000040">
    <property type="protein sequence ID" value="MBB4633346.1"/>
    <property type="molecule type" value="Genomic_DNA"/>
</dbReference>
<evidence type="ECO:0000256" key="2">
    <source>
        <dbReference type="ARBA" id="ARBA00008000"/>
    </source>
</evidence>
<dbReference type="Pfam" id="PF02913">
    <property type="entry name" value="FAD-oxidase_C"/>
    <property type="match status" value="1"/>
</dbReference>
<dbReference type="InterPro" id="IPR004113">
    <property type="entry name" value="FAD-bd_oxidored_4_C"/>
</dbReference>
<accession>A0A7W7B3L9</accession>
<dbReference type="Gene3D" id="3.30.43.10">
    <property type="entry name" value="Uridine Diphospho-n-acetylenolpyruvylglucosamine Reductase, domain 2"/>
    <property type="match status" value="1"/>
</dbReference>
<dbReference type="Proteomes" id="UP000566324">
    <property type="component" value="Unassembled WGS sequence"/>
</dbReference>
<evidence type="ECO:0000256" key="1">
    <source>
        <dbReference type="ARBA" id="ARBA00001974"/>
    </source>
</evidence>
<sequence length="474" mass="50129">MATHPKSSALDLLREAAGPGGWSDDPERLAPKLTDWRGQKTGVSPLLLLPRDTETLARIVRVANETGTPLVPQGGNTGLVGAGIPEDDGAAVLVSMDRMNRIRALDAPGFTVVAEAGVILEVLHKAAEEADCMFPLSLGAKGSATIGGLISTNAGGTQVLRFGNMRAQVIGLEAVLPDGSILDQLTPLRKDNTGYDIKQLLIGAEGTLGFVTAASLRLVPAPREVATAFVALADPHAALTLLGGLKKATGDNIDSFELIPRLGMDLVLQHIPGVRDPLAEVYPWYVLVEATSAMAGDTQRQALEAGLAAAFEDGLVLDAALAENRTQGLDFWRLREDLPEAERVDGPSVKHDVSVPVSDMPRFMEEATRIITADWPGTEVLAFGHLGDGNVHYNVRTPDPGPRTALMAQRNELSEQVYDIVARYGGSISAEHGIGTAKAKTLARLGNPAKLAAMRAVKAALDPNNIMNPGKIFV</sequence>
<dbReference type="GO" id="GO:0003824">
    <property type="term" value="F:catalytic activity"/>
    <property type="evidence" value="ECO:0007669"/>
    <property type="project" value="InterPro"/>
</dbReference>
<dbReference type="PANTHER" id="PTHR43716:SF2">
    <property type="entry name" value="BLL6224 PROTEIN"/>
    <property type="match status" value="1"/>
</dbReference>
<keyword evidence="4" id="KW-0274">FAD</keyword>
<evidence type="ECO:0000313" key="6">
    <source>
        <dbReference type="EMBL" id="MBB4633346.1"/>
    </source>
</evidence>
<dbReference type="RefSeq" id="WP_184070870.1">
    <property type="nucleotide sequence ID" value="NZ_JACHNZ010000040.1"/>
</dbReference>
<gene>
    <name evidence="6" type="ORF">GGQ98_002981</name>
</gene>
<reference evidence="6 7" key="1">
    <citation type="submission" date="2020-08" db="EMBL/GenBank/DDBJ databases">
        <title>Genomic Encyclopedia of Type Strains, Phase IV (KMG-IV): sequencing the most valuable type-strain genomes for metagenomic binning, comparative biology and taxonomic classification.</title>
        <authorList>
            <person name="Goeker M."/>
        </authorList>
    </citation>
    <scope>NUCLEOTIDE SEQUENCE [LARGE SCALE GENOMIC DNA]</scope>
    <source>
        <strain evidence="6 7">DSM 17328</strain>
    </source>
</reference>
<dbReference type="GO" id="GO:0071949">
    <property type="term" value="F:FAD binding"/>
    <property type="evidence" value="ECO:0007669"/>
    <property type="project" value="InterPro"/>
</dbReference>
<dbReference type="AlphaFoldDB" id="A0A7W7B3L9"/>
<evidence type="ECO:0000259" key="5">
    <source>
        <dbReference type="PROSITE" id="PS51387"/>
    </source>
</evidence>
<dbReference type="SUPFAM" id="SSF56176">
    <property type="entry name" value="FAD-binding/transporter-associated domain-like"/>
    <property type="match status" value="1"/>
</dbReference>
<dbReference type="FunFam" id="1.10.45.10:FF:000001">
    <property type="entry name" value="D-lactate dehydrogenase mitochondrial"/>
    <property type="match status" value="1"/>
</dbReference>
<dbReference type="InterPro" id="IPR016171">
    <property type="entry name" value="Vanillyl_alc_oxidase_C-sub2"/>
</dbReference>
<dbReference type="Gene3D" id="3.30.465.10">
    <property type="match status" value="1"/>
</dbReference>
<proteinExistence type="inferred from homology"/>
<name>A0A7W7B3L9_9SPHN</name>
<feature type="domain" description="FAD-binding PCMH-type" evidence="5">
    <location>
        <begin position="40"/>
        <end position="221"/>
    </location>
</feature>
<keyword evidence="3" id="KW-0285">Flavoprotein</keyword>
<dbReference type="Pfam" id="PF01565">
    <property type="entry name" value="FAD_binding_4"/>
    <property type="match status" value="1"/>
</dbReference>
<dbReference type="InterPro" id="IPR016164">
    <property type="entry name" value="FAD-linked_Oxase-like_C"/>
</dbReference>
<comment type="caution">
    <text evidence="6">The sequence shown here is derived from an EMBL/GenBank/DDBJ whole genome shotgun (WGS) entry which is preliminary data.</text>
</comment>
<dbReference type="InterPro" id="IPR016169">
    <property type="entry name" value="FAD-bd_PCMH_sub2"/>
</dbReference>
<evidence type="ECO:0000256" key="4">
    <source>
        <dbReference type="ARBA" id="ARBA00022827"/>
    </source>
</evidence>
<dbReference type="PANTHER" id="PTHR43716">
    <property type="entry name" value="D-2-HYDROXYGLUTARATE DEHYDROGENASE, MITOCHONDRIAL"/>
    <property type="match status" value="1"/>
</dbReference>
<dbReference type="InterPro" id="IPR016166">
    <property type="entry name" value="FAD-bd_PCMH"/>
</dbReference>
<organism evidence="6 7">
    <name type="scientific">Sphingosinicella soli</name>
    <dbReference type="NCBI Taxonomy" id="333708"/>
    <lineage>
        <taxon>Bacteria</taxon>
        <taxon>Pseudomonadati</taxon>
        <taxon>Pseudomonadota</taxon>
        <taxon>Alphaproteobacteria</taxon>
        <taxon>Sphingomonadales</taxon>
        <taxon>Sphingosinicellaceae</taxon>
        <taxon>Sphingosinicella</taxon>
    </lineage>
</organism>
<dbReference type="Gene3D" id="1.10.45.10">
    <property type="entry name" value="Vanillyl-alcohol Oxidase, Chain A, domain 4"/>
    <property type="match status" value="1"/>
</dbReference>
<dbReference type="SUPFAM" id="SSF55103">
    <property type="entry name" value="FAD-linked oxidases, C-terminal domain"/>
    <property type="match status" value="1"/>
</dbReference>
<comment type="cofactor">
    <cofactor evidence="1">
        <name>FAD</name>
        <dbReference type="ChEBI" id="CHEBI:57692"/>
    </cofactor>
</comment>
<dbReference type="Gene3D" id="3.30.70.2740">
    <property type="match status" value="1"/>
</dbReference>